<feature type="transmembrane region" description="Helical" evidence="8">
    <location>
        <begin position="558"/>
        <end position="580"/>
    </location>
</feature>
<evidence type="ECO:0000256" key="1">
    <source>
        <dbReference type="ARBA" id="ARBA00004141"/>
    </source>
</evidence>
<keyword evidence="4" id="KW-0547">Nucleotide-binding</keyword>
<keyword evidence="5" id="KW-0067">ATP-binding</keyword>
<gene>
    <name evidence="10" type="ORF">TTHERM_00600070</name>
</gene>
<protein>
    <submittedName>
        <fullName evidence="10">ABC transporter family protein</fullName>
    </submittedName>
</protein>
<dbReference type="RefSeq" id="XP_001032478.1">
    <property type="nucleotide sequence ID" value="XM_001032478.1"/>
</dbReference>
<evidence type="ECO:0000256" key="4">
    <source>
        <dbReference type="ARBA" id="ARBA00022741"/>
    </source>
</evidence>
<evidence type="ECO:0000256" key="3">
    <source>
        <dbReference type="ARBA" id="ARBA00022692"/>
    </source>
</evidence>
<dbReference type="PANTHER" id="PTHR48041:SF139">
    <property type="entry name" value="PROTEIN SCARLET"/>
    <property type="match status" value="1"/>
</dbReference>
<dbReference type="PROSITE" id="PS50893">
    <property type="entry name" value="ABC_TRANSPORTER_2"/>
    <property type="match status" value="1"/>
</dbReference>
<dbReference type="GO" id="GO:0005524">
    <property type="term" value="F:ATP binding"/>
    <property type="evidence" value="ECO:0007669"/>
    <property type="project" value="UniProtKB-KW"/>
</dbReference>
<evidence type="ECO:0000256" key="6">
    <source>
        <dbReference type="ARBA" id="ARBA00022989"/>
    </source>
</evidence>
<dbReference type="AlphaFoldDB" id="I7MCS0"/>
<dbReference type="CDD" id="cd03213">
    <property type="entry name" value="ABCG_EPDR"/>
    <property type="match status" value="1"/>
</dbReference>
<feature type="domain" description="ABC transporter" evidence="9">
    <location>
        <begin position="12"/>
        <end position="257"/>
    </location>
</feature>
<evidence type="ECO:0000256" key="2">
    <source>
        <dbReference type="ARBA" id="ARBA00022448"/>
    </source>
</evidence>
<dbReference type="KEGG" id="tet:TTHERM_00600070"/>
<dbReference type="SMART" id="SM00382">
    <property type="entry name" value="AAA"/>
    <property type="match status" value="1"/>
</dbReference>
<dbReference type="Pfam" id="PF00005">
    <property type="entry name" value="ABC_tran"/>
    <property type="match status" value="1"/>
</dbReference>
<evidence type="ECO:0000256" key="7">
    <source>
        <dbReference type="ARBA" id="ARBA00023136"/>
    </source>
</evidence>
<dbReference type="InterPro" id="IPR003439">
    <property type="entry name" value="ABC_transporter-like_ATP-bd"/>
</dbReference>
<dbReference type="Pfam" id="PF19055">
    <property type="entry name" value="ABC2_membrane_7"/>
    <property type="match status" value="1"/>
</dbReference>
<name>I7MCS0_TETTS</name>
<dbReference type="InterPro" id="IPR043926">
    <property type="entry name" value="ABCG_dom"/>
</dbReference>
<dbReference type="InterPro" id="IPR003593">
    <property type="entry name" value="AAA+_ATPase"/>
</dbReference>
<dbReference type="GO" id="GO:0140359">
    <property type="term" value="F:ABC-type transporter activity"/>
    <property type="evidence" value="ECO:0007669"/>
    <property type="project" value="InterPro"/>
</dbReference>
<dbReference type="Pfam" id="PF01061">
    <property type="entry name" value="ABC2_membrane"/>
    <property type="match status" value="1"/>
</dbReference>
<dbReference type="Gene3D" id="3.40.50.300">
    <property type="entry name" value="P-loop containing nucleotide triphosphate hydrolases"/>
    <property type="match status" value="1"/>
</dbReference>
<dbReference type="GO" id="GO:0016887">
    <property type="term" value="F:ATP hydrolysis activity"/>
    <property type="evidence" value="ECO:0007669"/>
    <property type="project" value="InterPro"/>
</dbReference>
<evidence type="ECO:0000256" key="5">
    <source>
        <dbReference type="ARBA" id="ARBA00022840"/>
    </source>
</evidence>
<dbReference type="InParanoid" id="I7MCS0"/>
<sequence>MNKQPKYLPIDITFKDLKYTVATKNGDKVILNNIEGICKSGEITAILGSSGAGKTSLLNGLCQRLQVDQNHRLEGSILANQKKYTSKSFPNFASYVMQDDILPETLTVRECISFAADFKIKGSKEEKEKKVDEVIKTLKLERCQNTLIGGNFIKGVSGGERKRTSIGFELVSNPQVIFLDEPTSGLDSFTAYILINELREYAHNTRKTVIFTIHQPSTDIWQMFDRIILMIHGQIIYQGPGREQILNYFSKNSFVCPHNSNPGDYFLSIMHSESSTNVQNFPTYLENYQQQLQGLVHQEIEQSNVSDLEKRQQVLNIFQQIPLIIKRCLKINFRNPILVKSRTIQSIIMATYIGLIWFQLPDGKNDPTNIVDVQNRAGLIYFLSVSVFMESVNPCVLTFPVDKATFLREENAKLYGQFAYFTGKFLVDILSNLPLPILDTLIAYFMTGLRLETGAFFFYLITMIIMSITGVSVGYFVGTLFKDANTSMSMMPMIVIPFMLFSGFYKNRSDYASWIGWVEYLSPFKYAFQALCINEFEVTYFIPNPIKSYNFEFSKGEALGLLIVYMIIVSMIAFFLLSIFKKKLQ</sequence>
<keyword evidence="6 8" id="KW-1133">Transmembrane helix</keyword>
<organism evidence="10 11">
    <name type="scientific">Tetrahymena thermophila (strain SB210)</name>
    <dbReference type="NCBI Taxonomy" id="312017"/>
    <lineage>
        <taxon>Eukaryota</taxon>
        <taxon>Sar</taxon>
        <taxon>Alveolata</taxon>
        <taxon>Ciliophora</taxon>
        <taxon>Intramacronucleata</taxon>
        <taxon>Oligohymenophorea</taxon>
        <taxon>Hymenostomatida</taxon>
        <taxon>Tetrahymenina</taxon>
        <taxon>Tetrahymenidae</taxon>
        <taxon>Tetrahymena</taxon>
    </lineage>
</organism>
<dbReference type="InterPro" id="IPR013525">
    <property type="entry name" value="ABC2_TM"/>
</dbReference>
<dbReference type="STRING" id="312017.I7MCS0"/>
<feature type="transmembrane region" description="Helical" evidence="8">
    <location>
        <begin position="421"/>
        <end position="444"/>
    </location>
</feature>
<dbReference type="SUPFAM" id="SSF52540">
    <property type="entry name" value="P-loop containing nucleoside triphosphate hydrolases"/>
    <property type="match status" value="1"/>
</dbReference>
<comment type="subcellular location">
    <subcellularLocation>
        <location evidence="1">Membrane</location>
        <topology evidence="1">Multi-pass membrane protein</topology>
    </subcellularLocation>
</comment>
<accession>I7MCS0</accession>
<evidence type="ECO:0000256" key="8">
    <source>
        <dbReference type="SAM" id="Phobius"/>
    </source>
</evidence>
<dbReference type="PANTHER" id="PTHR48041">
    <property type="entry name" value="ABC TRANSPORTER G FAMILY MEMBER 28"/>
    <property type="match status" value="1"/>
</dbReference>
<keyword evidence="11" id="KW-1185">Reference proteome</keyword>
<dbReference type="eggNOG" id="KOG0061">
    <property type="taxonomic scope" value="Eukaryota"/>
</dbReference>
<dbReference type="HOGENOM" id="CLU_000604_57_6_1"/>
<dbReference type="InterPro" id="IPR050352">
    <property type="entry name" value="ABCG_transporters"/>
</dbReference>
<dbReference type="InterPro" id="IPR027417">
    <property type="entry name" value="P-loop_NTPase"/>
</dbReference>
<evidence type="ECO:0000259" key="9">
    <source>
        <dbReference type="PROSITE" id="PS50893"/>
    </source>
</evidence>
<reference evidence="11" key="1">
    <citation type="journal article" date="2006" name="PLoS Biol.">
        <title>Macronuclear genome sequence of the ciliate Tetrahymena thermophila, a model eukaryote.</title>
        <authorList>
            <person name="Eisen J.A."/>
            <person name="Coyne R.S."/>
            <person name="Wu M."/>
            <person name="Wu D."/>
            <person name="Thiagarajan M."/>
            <person name="Wortman J.R."/>
            <person name="Badger J.H."/>
            <person name="Ren Q."/>
            <person name="Amedeo P."/>
            <person name="Jones K.M."/>
            <person name="Tallon L.J."/>
            <person name="Delcher A.L."/>
            <person name="Salzberg S.L."/>
            <person name="Silva J.C."/>
            <person name="Haas B.J."/>
            <person name="Majoros W.H."/>
            <person name="Farzad M."/>
            <person name="Carlton J.M."/>
            <person name="Smith R.K. Jr."/>
            <person name="Garg J."/>
            <person name="Pearlman R.E."/>
            <person name="Karrer K.M."/>
            <person name="Sun L."/>
            <person name="Manning G."/>
            <person name="Elde N.C."/>
            <person name="Turkewitz A.P."/>
            <person name="Asai D.J."/>
            <person name="Wilkes D.E."/>
            <person name="Wang Y."/>
            <person name="Cai H."/>
            <person name="Collins K."/>
            <person name="Stewart B.A."/>
            <person name="Lee S.R."/>
            <person name="Wilamowska K."/>
            <person name="Weinberg Z."/>
            <person name="Ruzzo W.L."/>
            <person name="Wloga D."/>
            <person name="Gaertig J."/>
            <person name="Frankel J."/>
            <person name="Tsao C.-C."/>
            <person name="Gorovsky M.A."/>
            <person name="Keeling P.J."/>
            <person name="Waller R.F."/>
            <person name="Patron N.J."/>
            <person name="Cherry J.M."/>
            <person name="Stover N.A."/>
            <person name="Krieger C.J."/>
            <person name="del Toro C."/>
            <person name="Ryder H.F."/>
            <person name="Williamson S.C."/>
            <person name="Barbeau R.A."/>
            <person name="Hamilton E.P."/>
            <person name="Orias E."/>
        </authorList>
    </citation>
    <scope>NUCLEOTIDE SEQUENCE [LARGE SCALE GENOMIC DNA]</scope>
    <source>
        <strain evidence="11">SB210</strain>
    </source>
</reference>
<dbReference type="OMA" id="IAITYWM"/>
<dbReference type="FunCoup" id="I7MCS0">
    <property type="interactions" value="11"/>
</dbReference>
<dbReference type="GeneID" id="7844818"/>
<evidence type="ECO:0000313" key="10">
    <source>
        <dbReference type="EMBL" id="EAR84815.1"/>
    </source>
</evidence>
<proteinExistence type="predicted"/>
<dbReference type="EMBL" id="GG662620">
    <property type="protein sequence ID" value="EAR84815.1"/>
    <property type="molecule type" value="Genomic_DNA"/>
</dbReference>
<feature type="transmembrane region" description="Helical" evidence="8">
    <location>
        <begin position="456"/>
        <end position="477"/>
    </location>
</feature>
<keyword evidence="3 8" id="KW-0812">Transmembrane</keyword>
<feature type="transmembrane region" description="Helical" evidence="8">
    <location>
        <begin position="489"/>
        <end position="505"/>
    </location>
</feature>
<dbReference type="OrthoDB" id="184675at2759"/>
<keyword evidence="2" id="KW-0813">Transport</keyword>
<keyword evidence="7 8" id="KW-0472">Membrane</keyword>
<dbReference type="Proteomes" id="UP000009168">
    <property type="component" value="Unassembled WGS sequence"/>
</dbReference>
<dbReference type="GO" id="GO:0016020">
    <property type="term" value="C:membrane"/>
    <property type="evidence" value="ECO:0007669"/>
    <property type="project" value="UniProtKB-SubCell"/>
</dbReference>
<evidence type="ECO:0000313" key="11">
    <source>
        <dbReference type="Proteomes" id="UP000009168"/>
    </source>
</evidence>